<name>A0A9P6XNL9_9FUNG</name>
<protein>
    <submittedName>
        <fullName evidence="2">Uncharacterized protein</fullName>
    </submittedName>
</protein>
<dbReference type="Proteomes" id="UP000740926">
    <property type="component" value="Unassembled WGS sequence"/>
</dbReference>
<gene>
    <name evidence="2" type="ORF">G6F50_018156</name>
</gene>
<comment type="caution">
    <text evidence="2">The sequence shown here is derived from an EMBL/GenBank/DDBJ whole genome shotgun (WGS) entry which is preliminary data.</text>
</comment>
<dbReference type="AlphaFoldDB" id="A0A9P6XNL9"/>
<sequence length="73" mass="7770">MRGWSASRSSANQGSHPPESGPVSRPGAGAVPSAARTPSIPARHPARRRRSRPARPGARARHRPAPAAPRRLR</sequence>
<evidence type="ECO:0000313" key="2">
    <source>
        <dbReference type="EMBL" id="KAG1529204.1"/>
    </source>
</evidence>
<organism evidence="2 3">
    <name type="scientific">Rhizopus delemar</name>
    <dbReference type="NCBI Taxonomy" id="936053"/>
    <lineage>
        <taxon>Eukaryota</taxon>
        <taxon>Fungi</taxon>
        <taxon>Fungi incertae sedis</taxon>
        <taxon>Mucoromycota</taxon>
        <taxon>Mucoromycotina</taxon>
        <taxon>Mucoromycetes</taxon>
        <taxon>Mucorales</taxon>
        <taxon>Mucorineae</taxon>
        <taxon>Rhizopodaceae</taxon>
        <taxon>Rhizopus</taxon>
    </lineage>
</organism>
<keyword evidence="3" id="KW-1185">Reference proteome</keyword>
<accession>A0A9P6XNL9</accession>
<dbReference type="EMBL" id="JAANIU010015979">
    <property type="protein sequence ID" value="KAG1529204.1"/>
    <property type="molecule type" value="Genomic_DNA"/>
</dbReference>
<evidence type="ECO:0000256" key="1">
    <source>
        <dbReference type="SAM" id="MobiDB-lite"/>
    </source>
</evidence>
<feature type="region of interest" description="Disordered" evidence="1">
    <location>
        <begin position="1"/>
        <end position="73"/>
    </location>
</feature>
<evidence type="ECO:0000313" key="3">
    <source>
        <dbReference type="Proteomes" id="UP000740926"/>
    </source>
</evidence>
<reference evidence="2 3" key="1">
    <citation type="journal article" date="2020" name="Microb. Genom.">
        <title>Genetic diversity of clinical and environmental Mucorales isolates obtained from an investigation of mucormycosis cases among solid organ transplant recipients.</title>
        <authorList>
            <person name="Nguyen M.H."/>
            <person name="Kaul D."/>
            <person name="Muto C."/>
            <person name="Cheng S.J."/>
            <person name="Richter R.A."/>
            <person name="Bruno V.M."/>
            <person name="Liu G."/>
            <person name="Beyhan S."/>
            <person name="Sundermann A.J."/>
            <person name="Mounaud S."/>
            <person name="Pasculle A.W."/>
            <person name="Nierman W.C."/>
            <person name="Driscoll E."/>
            <person name="Cumbie R."/>
            <person name="Clancy C.J."/>
            <person name="Dupont C.L."/>
        </authorList>
    </citation>
    <scope>NUCLEOTIDE SEQUENCE [LARGE SCALE GENOMIC DNA]</scope>
    <source>
        <strain evidence="2 3">GL24</strain>
    </source>
</reference>
<proteinExistence type="predicted"/>
<feature type="compositionally biased region" description="Polar residues" evidence="1">
    <location>
        <begin position="1"/>
        <end position="15"/>
    </location>
</feature>
<feature type="compositionally biased region" description="Basic residues" evidence="1">
    <location>
        <begin position="44"/>
        <end position="73"/>
    </location>
</feature>